<protein>
    <recommendedName>
        <fullName evidence="3">Outer membrane beta-barrel protein</fullName>
    </recommendedName>
</protein>
<dbReference type="RefSeq" id="WP_160845397.1">
    <property type="nucleotide sequence ID" value="NZ_WVHT01000007.1"/>
</dbReference>
<dbReference type="SUPFAM" id="SSF56935">
    <property type="entry name" value="Porins"/>
    <property type="match status" value="1"/>
</dbReference>
<keyword evidence="2" id="KW-1185">Reference proteome</keyword>
<evidence type="ECO:0008006" key="3">
    <source>
        <dbReference type="Google" id="ProtNLM"/>
    </source>
</evidence>
<gene>
    <name evidence="1" type="ORF">GS399_14655</name>
</gene>
<name>A0A7K1YCA4_9SPHI</name>
<dbReference type="Proteomes" id="UP000466586">
    <property type="component" value="Unassembled WGS sequence"/>
</dbReference>
<sequence>MIKRLLFLILVKPTILFCQVNTGPRLTGLANASVAMQDVWSMQSNQAGILQSKKPIISAAYLQNYASTDVATKSAVMAVPFMDRNAAGVSFQSFGFSAYKEQKIGLCYARSFGGKLNMALNFNYHQLSISSYGNESTYSVDAGLQYFINDDLIIGSHVSNLSKSGYSKFGSFIPTVFELGVAWRTAGKVLLSAEVMKTLDSSADVRAGLEYALADWFSLRGGISANPFMQYAGFGFDYHGFRLDSAVSSHPDLGYLPQIGLTYAF</sequence>
<dbReference type="Gene3D" id="2.40.160.60">
    <property type="entry name" value="Outer membrane protein transport protein (OMPP1/FadL/TodX)"/>
    <property type="match status" value="1"/>
</dbReference>
<accession>A0A7K1YCA4</accession>
<dbReference type="AlphaFoldDB" id="A0A7K1YCA4"/>
<dbReference type="EMBL" id="WVHT01000007">
    <property type="protein sequence ID" value="MXV52216.1"/>
    <property type="molecule type" value="Genomic_DNA"/>
</dbReference>
<evidence type="ECO:0000313" key="1">
    <source>
        <dbReference type="EMBL" id="MXV52216.1"/>
    </source>
</evidence>
<evidence type="ECO:0000313" key="2">
    <source>
        <dbReference type="Proteomes" id="UP000466586"/>
    </source>
</evidence>
<organism evidence="1 2">
    <name type="scientific">Hufsiella arboris</name>
    <dbReference type="NCBI Taxonomy" id="2695275"/>
    <lineage>
        <taxon>Bacteria</taxon>
        <taxon>Pseudomonadati</taxon>
        <taxon>Bacteroidota</taxon>
        <taxon>Sphingobacteriia</taxon>
        <taxon>Sphingobacteriales</taxon>
        <taxon>Sphingobacteriaceae</taxon>
        <taxon>Hufsiella</taxon>
    </lineage>
</organism>
<reference evidence="1 2" key="1">
    <citation type="submission" date="2019-11" db="EMBL/GenBank/DDBJ databases">
        <title>Pedobacter sp. HMF7647 Genome sequencing and assembly.</title>
        <authorList>
            <person name="Kang H."/>
            <person name="Kim H."/>
            <person name="Joh K."/>
        </authorList>
    </citation>
    <scope>NUCLEOTIDE SEQUENCE [LARGE SCALE GENOMIC DNA]</scope>
    <source>
        <strain evidence="1 2">HMF7647</strain>
    </source>
</reference>
<comment type="caution">
    <text evidence="1">The sequence shown here is derived from an EMBL/GenBank/DDBJ whole genome shotgun (WGS) entry which is preliminary data.</text>
</comment>
<proteinExistence type="predicted"/>